<reference evidence="9 10" key="1">
    <citation type="submission" date="2016-10" db="EMBL/GenBank/DDBJ databases">
        <authorList>
            <person name="de Groot N.N."/>
        </authorList>
    </citation>
    <scope>NUCLEOTIDE SEQUENCE [LARGE SCALE GENOMIC DNA]</scope>
    <source>
        <strain evidence="9 10">CGMCC 1.5382</strain>
    </source>
</reference>
<feature type="binding site" evidence="8">
    <location>
        <position position="165"/>
    </location>
    <ligand>
        <name>(R)-pantoate</name>
        <dbReference type="ChEBI" id="CHEBI:15980"/>
    </ligand>
</feature>
<feature type="binding site" evidence="8">
    <location>
        <begin position="41"/>
        <end position="48"/>
    </location>
    <ligand>
        <name>ATP</name>
        <dbReference type="ChEBI" id="CHEBI:30616"/>
    </ligand>
</feature>
<dbReference type="EMBL" id="FNFU01000009">
    <property type="protein sequence ID" value="SDK62875.1"/>
    <property type="molecule type" value="Genomic_DNA"/>
</dbReference>
<dbReference type="RefSeq" id="WP_198414454.1">
    <property type="nucleotide sequence ID" value="NZ_FNFU01000009.1"/>
</dbReference>
<feature type="binding site" evidence="8">
    <location>
        <position position="188"/>
    </location>
    <ligand>
        <name>ATP</name>
        <dbReference type="ChEBI" id="CHEBI:30616"/>
    </ligand>
</feature>
<dbReference type="Proteomes" id="UP000198701">
    <property type="component" value="Unassembled WGS sequence"/>
</dbReference>
<comment type="subunit">
    <text evidence="8">Homodimer.</text>
</comment>
<dbReference type="GO" id="GO:0005524">
    <property type="term" value="F:ATP binding"/>
    <property type="evidence" value="ECO:0007669"/>
    <property type="project" value="UniProtKB-KW"/>
</dbReference>
<comment type="miscellaneous">
    <text evidence="8">The reaction proceeds by a bi uni uni bi ping pong mechanism.</text>
</comment>
<keyword evidence="3 8" id="KW-0436">Ligase</keyword>
<dbReference type="Pfam" id="PF02569">
    <property type="entry name" value="Pantoate_ligase"/>
    <property type="match status" value="1"/>
</dbReference>
<feature type="binding site" evidence="8">
    <location>
        <position position="72"/>
    </location>
    <ligand>
        <name>(R)-pantoate</name>
        <dbReference type="ChEBI" id="CHEBI:15980"/>
    </ligand>
</feature>
<comment type="catalytic activity">
    <reaction evidence="7 8">
        <text>(R)-pantoate + beta-alanine + ATP = (R)-pantothenate + AMP + diphosphate + H(+)</text>
        <dbReference type="Rhea" id="RHEA:10912"/>
        <dbReference type="ChEBI" id="CHEBI:15378"/>
        <dbReference type="ChEBI" id="CHEBI:15980"/>
        <dbReference type="ChEBI" id="CHEBI:29032"/>
        <dbReference type="ChEBI" id="CHEBI:30616"/>
        <dbReference type="ChEBI" id="CHEBI:33019"/>
        <dbReference type="ChEBI" id="CHEBI:57966"/>
        <dbReference type="ChEBI" id="CHEBI:456215"/>
        <dbReference type="EC" id="6.3.2.1"/>
    </reaction>
</comment>
<comment type="similarity">
    <text evidence="2 8">Belongs to the pantothenate synthetase family.</text>
</comment>
<dbReference type="InterPro" id="IPR003721">
    <property type="entry name" value="Pantoate_ligase"/>
</dbReference>
<evidence type="ECO:0000256" key="5">
    <source>
        <dbReference type="ARBA" id="ARBA00022741"/>
    </source>
</evidence>
<dbReference type="NCBIfam" id="TIGR00125">
    <property type="entry name" value="cyt_tran_rel"/>
    <property type="match status" value="1"/>
</dbReference>
<evidence type="ECO:0000256" key="2">
    <source>
        <dbReference type="ARBA" id="ARBA00009256"/>
    </source>
</evidence>
<proteinExistence type="inferred from homology"/>
<dbReference type="InterPro" id="IPR004821">
    <property type="entry name" value="Cyt_trans-like"/>
</dbReference>
<comment type="subcellular location">
    <subcellularLocation>
        <location evidence="8">Cytoplasm</location>
    </subcellularLocation>
</comment>
<keyword evidence="10" id="KW-1185">Reference proteome</keyword>
<evidence type="ECO:0000256" key="4">
    <source>
        <dbReference type="ARBA" id="ARBA00022655"/>
    </source>
</evidence>
<dbReference type="InterPro" id="IPR014729">
    <property type="entry name" value="Rossmann-like_a/b/a_fold"/>
</dbReference>
<dbReference type="HAMAP" id="MF_00158">
    <property type="entry name" value="PanC"/>
    <property type="match status" value="1"/>
</dbReference>
<keyword evidence="5 8" id="KW-0547">Nucleotide-binding</keyword>
<gene>
    <name evidence="8" type="primary">panC</name>
    <name evidence="9" type="ORF">SAMN05216282_10928</name>
</gene>
<dbReference type="EC" id="6.3.2.1" evidence="8"/>
<sequence>MSLPIPEVIGTIAELRDRLSLTTQNFAVAGADTRVVLVPTMGALHAGHLALARRARELGDTVVVSVFVNPLQFGAGEDLDQYPRTLDADVSALAELGVPYVFAPTAQEMYPDGAAETRVGAGPVGSLYEGAARPGHFDGMLTVVAKLINIVDPDAVVFGQKDAQQVHLIERMVAELNFRASVDVVPTVREEGGLALSSRNQYLDPVQRESARSLSAGLAAAASVASQGAPAALAAAHAVIDAQPLVKLDYLVVVHPQTFLPVDDDYRGPARMLVAALVGTTRLIDNVPLDIT</sequence>
<evidence type="ECO:0000313" key="9">
    <source>
        <dbReference type="EMBL" id="SDK62875.1"/>
    </source>
</evidence>
<feature type="binding site" evidence="8">
    <location>
        <position position="72"/>
    </location>
    <ligand>
        <name>beta-alanine</name>
        <dbReference type="ChEBI" id="CHEBI:57966"/>
    </ligand>
</feature>
<evidence type="ECO:0000256" key="1">
    <source>
        <dbReference type="ARBA" id="ARBA00004990"/>
    </source>
</evidence>
<evidence type="ECO:0000256" key="6">
    <source>
        <dbReference type="ARBA" id="ARBA00022840"/>
    </source>
</evidence>
<dbReference type="SUPFAM" id="SSF52374">
    <property type="entry name" value="Nucleotidylyl transferase"/>
    <property type="match status" value="1"/>
</dbReference>
<dbReference type="PANTHER" id="PTHR21299">
    <property type="entry name" value="CYTIDYLATE KINASE/PANTOATE-BETA-ALANINE LIGASE"/>
    <property type="match status" value="1"/>
</dbReference>
<organism evidence="9 10">
    <name type="scientific">Cryobacterium psychrotolerans</name>
    <dbReference type="NCBI Taxonomy" id="386301"/>
    <lineage>
        <taxon>Bacteria</taxon>
        <taxon>Bacillati</taxon>
        <taxon>Actinomycetota</taxon>
        <taxon>Actinomycetes</taxon>
        <taxon>Micrococcales</taxon>
        <taxon>Microbacteriaceae</taxon>
        <taxon>Cryobacterium</taxon>
    </lineage>
</organism>
<evidence type="ECO:0000256" key="7">
    <source>
        <dbReference type="ARBA" id="ARBA00048258"/>
    </source>
</evidence>
<dbReference type="GO" id="GO:0005829">
    <property type="term" value="C:cytosol"/>
    <property type="evidence" value="ECO:0007669"/>
    <property type="project" value="TreeGrafter"/>
</dbReference>
<dbReference type="InterPro" id="IPR042176">
    <property type="entry name" value="Pantoate_ligase_C"/>
</dbReference>
<evidence type="ECO:0000256" key="8">
    <source>
        <dbReference type="HAMAP-Rule" id="MF_00158"/>
    </source>
</evidence>
<protein>
    <recommendedName>
        <fullName evidence="8">Pantothenate synthetase</fullName>
        <shortName evidence="8">PS</shortName>
        <ecNumber evidence="8">6.3.2.1</ecNumber>
    </recommendedName>
    <alternativeName>
        <fullName evidence="8">Pantoate--beta-alanine ligase</fullName>
    </alternativeName>
    <alternativeName>
        <fullName evidence="8">Pantoate-activating enzyme</fullName>
    </alternativeName>
</protein>
<dbReference type="NCBIfam" id="TIGR00018">
    <property type="entry name" value="panC"/>
    <property type="match status" value="1"/>
</dbReference>
<keyword evidence="4 8" id="KW-0566">Pantothenate biosynthesis</keyword>
<feature type="active site" description="Proton donor" evidence="8">
    <location>
        <position position="48"/>
    </location>
</feature>
<dbReference type="AlphaFoldDB" id="A0A1G9DG64"/>
<feature type="binding site" evidence="8">
    <location>
        <begin position="196"/>
        <end position="199"/>
    </location>
    <ligand>
        <name>ATP</name>
        <dbReference type="ChEBI" id="CHEBI:30616"/>
    </ligand>
</feature>
<dbReference type="Gene3D" id="3.30.1300.10">
    <property type="entry name" value="Pantoate-beta-alanine ligase, C-terminal domain"/>
    <property type="match status" value="1"/>
</dbReference>
<dbReference type="UniPathway" id="UPA00028">
    <property type="reaction ID" value="UER00005"/>
</dbReference>
<keyword evidence="8" id="KW-0963">Cytoplasm</keyword>
<comment type="function">
    <text evidence="8">Catalyzes the condensation of pantoate with beta-alanine in an ATP-dependent reaction via a pantoyl-adenylate intermediate.</text>
</comment>
<dbReference type="PANTHER" id="PTHR21299:SF1">
    <property type="entry name" value="PANTOATE--BETA-ALANINE LIGASE"/>
    <property type="match status" value="1"/>
</dbReference>
<dbReference type="GO" id="GO:0004592">
    <property type="term" value="F:pantoate-beta-alanine ligase activity"/>
    <property type="evidence" value="ECO:0007669"/>
    <property type="project" value="UniProtKB-UniRule"/>
</dbReference>
<name>A0A1G9DG64_9MICO</name>
<accession>A0A1G9DG64</accession>
<evidence type="ECO:0000256" key="3">
    <source>
        <dbReference type="ARBA" id="ARBA00022598"/>
    </source>
</evidence>
<comment type="pathway">
    <text evidence="1 8">Cofactor biosynthesis; (R)-pantothenate biosynthesis; (R)-pantothenate from (R)-pantoate and beta-alanine: step 1/1.</text>
</comment>
<dbReference type="Gene3D" id="3.40.50.620">
    <property type="entry name" value="HUPs"/>
    <property type="match status" value="1"/>
</dbReference>
<feature type="binding site" evidence="8">
    <location>
        <begin position="159"/>
        <end position="162"/>
    </location>
    <ligand>
        <name>ATP</name>
        <dbReference type="ChEBI" id="CHEBI:30616"/>
    </ligand>
</feature>
<dbReference type="GO" id="GO:0015940">
    <property type="term" value="P:pantothenate biosynthetic process"/>
    <property type="evidence" value="ECO:0007669"/>
    <property type="project" value="UniProtKB-UniRule"/>
</dbReference>
<dbReference type="STRING" id="386301.SAMN05216282_10928"/>
<keyword evidence="6 8" id="KW-0067">ATP-binding</keyword>
<evidence type="ECO:0000313" key="10">
    <source>
        <dbReference type="Proteomes" id="UP000198701"/>
    </source>
</evidence>